<dbReference type="Proteomes" id="UP000594454">
    <property type="component" value="Chromosome 6"/>
</dbReference>
<keyword evidence="7" id="KW-0067">ATP-binding</keyword>
<dbReference type="PROSITE" id="PS50862">
    <property type="entry name" value="AA_TRNA_LIGASE_II"/>
    <property type="match status" value="1"/>
</dbReference>
<evidence type="ECO:0000256" key="5">
    <source>
        <dbReference type="ARBA" id="ARBA00022598"/>
    </source>
</evidence>
<dbReference type="SUPFAM" id="SSF55681">
    <property type="entry name" value="Class II aaRS and biotin synthetases"/>
    <property type="match status" value="1"/>
</dbReference>
<dbReference type="CDD" id="cd04323">
    <property type="entry name" value="AsnRS_cyto_like_N"/>
    <property type="match status" value="1"/>
</dbReference>
<dbReference type="InterPro" id="IPR004364">
    <property type="entry name" value="Aa-tRNA-synt_II"/>
</dbReference>
<dbReference type="Pfam" id="PF20917">
    <property type="entry name" value="AsnRS_N"/>
    <property type="match status" value="1"/>
</dbReference>
<keyword evidence="8" id="KW-0648">Protein biosynthesis</keyword>
<dbReference type="InParanoid" id="A0A7R8V5B7"/>
<evidence type="ECO:0000256" key="11">
    <source>
        <dbReference type="ARBA" id="ARBA00039867"/>
    </source>
</evidence>
<dbReference type="InterPro" id="IPR004522">
    <property type="entry name" value="Asn-tRNA-ligase"/>
</dbReference>
<dbReference type="GO" id="GO:0003676">
    <property type="term" value="F:nucleic acid binding"/>
    <property type="evidence" value="ECO:0007669"/>
    <property type="project" value="InterPro"/>
</dbReference>
<dbReference type="GO" id="GO:0004816">
    <property type="term" value="F:asparagine-tRNA ligase activity"/>
    <property type="evidence" value="ECO:0007669"/>
    <property type="project" value="UniProtKB-EC"/>
</dbReference>
<evidence type="ECO:0000256" key="4">
    <source>
        <dbReference type="ARBA" id="ARBA00022490"/>
    </source>
</evidence>
<dbReference type="Pfam" id="PF01336">
    <property type="entry name" value="tRNA_anti-codon"/>
    <property type="match status" value="1"/>
</dbReference>
<keyword evidence="5" id="KW-0436">Ligase</keyword>
<evidence type="ECO:0000256" key="10">
    <source>
        <dbReference type="ARBA" id="ARBA00029886"/>
    </source>
</evidence>
<dbReference type="GO" id="GO:0006421">
    <property type="term" value="P:asparaginyl-tRNA aminoacylation"/>
    <property type="evidence" value="ECO:0007669"/>
    <property type="project" value="InterPro"/>
</dbReference>
<dbReference type="SUPFAM" id="SSF50249">
    <property type="entry name" value="Nucleic acid-binding proteins"/>
    <property type="match status" value="1"/>
</dbReference>
<dbReference type="InterPro" id="IPR004365">
    <property type="entry name" value="NA-bd_OB_tRNA"/>
</dbReference>
<evidence type="ECO:0000256" key="2">
    <source>
        <dbReference type="ARBA" id="ARBA00008226"/>
    </source>
</evidence>
<evidence type="ECO:0000256" key="13">
    <source>
        <dbReference type="SAM" id="Coils"/>
    </source>
</evidence>
<dbReference type="Pfam" id="PF00152">
    <property type="entry name" value="tRNA-synt_2"/>
    <property type="match status" value="1"/>
</dbReference>
<evidence type="ECO:0000256" key="14">
    <source>
        <dbReference type="SAM" id="MobiDB-lite"/>
    </source>
</evidence>
<gene>
    <name evidence="16" type="ORF">HERILL_LOCUS14341</name>
</gene>
<evidence type="ECO:0000313" key="16">
    <source>
        <dbReference type="EMBL" id="CAD7091945.1"/>
    </source>
</evidence>
<dbReference type="Gene3D" id="3.30.1910.20">
    <property type="entry name" value="asparaginyl-tRNA synthetase, N-terminal domain"/>
    <property type="match status" value="1"/>
</dbReference>
<dbReference type="FunFam" id="3.30.930.10:FF:000040">
    <property type="entry name" value="Asparagine--tRNA ligase, cytoplasmic"/>
    <property type="match status" value="1"/>
</dbReference>
<keyword evidence="6" id="KW-0547">Nucleotide-binding</keyword>
<dbReference type="Gene3D" id="2.40.50.140">
    <property type="entry name" value="Nucleic acid-binding proteins"/>
    <property type="match status" value="1"/>
</dbReference>
<dbReference type="CDD" id="cd00776">
    <property type="entry name" value="AsxRS_core"/>
    <property type="match status" value="1"/>
</dbReference>
<dbReference type="InterPro" id="IPR006195">
    <property type="entry name" value="aa-tRNA-synth_II"/>
</dbReference>
<feature type="coiled-coil region" evidence="13">
    <location>
        <begin position="77"/>
        <end position="111"/>
    </location>
</feature>
<comment type="catalytic activity">
    <reaction evidence="12">
        <text>tRNA(Asn) + L-asparagine + ATP = L-asparaginyl-tRNA(Asn) + AMP + diphosphate + H(+)</text>
        <dbReference type="Rhea" id="RHEA:11180"/>
        <dbReference type="Rhea" id="RHEA-COMP:9659"/>
        <dbReference type="Rhea" id="RHEA-COMP:9674"/>
        <dbReference type="ChEBI" id="CHEBI:15378"/>
        <dbReference type="ChEBI" id="CHEBI:30616"/>
        <dbReference type="ChEBI" id="CHEBI:33019"/>
        <dbReference type="ChEBI" id="CHEBI:58048"/>
        <dbReference type="ChEBI" id="CHEBI:78442"/>
        <dbReference type="ChEBI" id="CHEBI:78515"/>
        <dbReference type="ChEBI" id="CHEBI:456215"/>
        <dbReference type="EC" id="6.1.1.22"/>
    </reaction>
</comment>
<evidence type="ECO:0000256" key="3">
    <source>
        <dbReference type="ARBA" id="ARBA00012816"/>
    </source>
</evidence>
<comment type="subcellular location">
    <subcellularLocation>
        <location evidence="1">Cytoplasm</location>
    </subcellularLocation>
</comment>
<evidence type="ECO:0000256" key="8">
    <source>
        <dbReference type="ARBA" id="ARBA00022917"/>
    </source>
</evidence>
<dbReference type="InterPro" id="IPR012340">
    <property type="entry name" value="NA-bd_OB-fold"/>
</dbReference>
<dbReference type="PRINTS" id="PR01042">
    <property type="entry name" value="TRNASYNTHASP"/>
</dbReference>
<dbReference type="InterPro" id="IPR048952">
    <property type="entry name" value="AsnRS_N"/>
</dbReference>
<dbReference type="PANTHER" id="PTHR22594:SF16">
    <property type="entry name" value="ASPARAGINE--TRNA LIGASE, CYTOPLASMIC"/>
    <property type="match status" value="1"/>
</dbReference>
<evidence type="ECO:0000256" key="1">
    <source>
        <dbReference type="ARBA" id="ARBA00004496"/>
    </source>
</evidence>
<dbReference type="NCBIfam" id="TIGR00457">
    <property type="entry name" value="asnS"/>
    <property type="match status" value="1"/>
</dbReference>
<dbReference type="EC" id="6.1.1.22" evidence="3"/>
<dbReference type="InterPro" id="IPR002312">
    <property type="entry name" value="Asp/Asn-tRNA-synth_IIb"/>
</dbReference>
<dbReference type="InterPro" id="IPR045864">
    <property type="entry name" value="aa-tRNA-synth_II/BPL/LPL"/>
</dbReference>
<keyword evidence="13" id="KW-0175">Coiled coil</keyword>
<dbReference type="GO" id="GO:0005524">
    <property type="term" value="F:ATP binding"/>
    <property type="evidence" value="ECO:0007669"/>
    <property type="project" value="UniProtKB-KW"/>
</dbReference>
<keyword evidence="9" id="KW-0030">Aminoacyl-tRNA synthetase</keyword>
<reference evidence="16 17" key="1">
    <citation type="submission" date="2020-11" db="EMBL/GenBank/DDBJ databases">
        <authorList>
            <person name="Wallbank WR R."/>
            <person name="Pardo Diaz C."/>
            <person name="Kozak K."/>
            <person name="Martin S."/>
            <person name="Jiggins C."/>
            <person name="Moest M."/>
            <person name="Warren A I."/>
            <person name="Generalovic N T."/>
            <person name="Byers J.R.P. K."/>
            <person name="Montejo-Kovacevich G."/>
            <person name="Yen C E."/>
        </authorList>
    </citation>
    <scope>NUCLEOTIDE SEQUENCE [LARGE SCALE GENOMIC DNA]</scope>
</reference>
<keyword evidence="17" id="KW-1185">Reference proteome</keyword>
<name>A0A7R8V5B7_HERIL</name>
<keyword evidence="4" id="KW-0963">Cytoplasm</keyword>
<evidence type="ECO:0000256" key="7">
    <source>
        <dbReference type="ARBA" id="ARBA00022840"/>
    </source>
</evidence>
<evidence type="ECO:0000313" key="17">
    <source>
        <dbReference type="Proteomes" id="UP000594454"/>
    </source>
</evidence>
<feature type="region of interest" description="Disordered" evidence="14">
    <location>
        <begin position="1"/>
        <end position="24"/>
    </location>
</feature>
<evidence type="ECO:0000256" key="9">
    <source>
        <dbReference type="ARBA" id="ARBA00023146"/>
    </source>
</evidence>
<dbReference type="OrthoDB" id="1931232at2759"/>
<accession>A0A7R8V5B7</accession>
<proteinExistence type="inferred from homology"/>
<evidence type="ECO:0000256" key="12">
    <source>
        <dbReference type="ARBA" id="ARBA00047844"/>
    </source>
</evidence>
<dbReference type="EMBL" id="LR899014">
    <property type="protein sequence ID" value="CAD7091945.1"/>
    <property type="molecule type" value="Genomic_DNA"/>
</dbReference>
<dbReference type="GO" id="GO:0005737">
    <property type="term" value="C:cytoplasm"/>
    <property type="evidence" value="ECO:0007669"/>
    <property type="project" value="UniProtKB-SubCell"/>
</dbReference>
<dbReference type="PANTHER" id="PTHR22594">
    <property type="entry name" value="ASPARTYL/LYSYL-TRNA SYNTHETASE"/>
    <property type="match status" value="1"/>
</dbReference>
<protein>
    <recommendedName>
        <fullName evidence="11">Asparagine--tRNA ligase, cytoplasmic</fullName>
        <ecNumber evidence="3">6.1.1.22</ecNumber>
    </recommendedName>
    <alternativeName>
        <fullName evidence="10">Asparaginyl-tRNA synthetase</fullName>
    </alternativeName>
</protein>
<dbReference type="Gene3D" id="3.30.930.10">
    <property type="entry name" value="Bira Bifunctional Protein, Domain 2"/>
    <property type="match status" value="1"/>
</dbReference>
<evidence type="ECO:0000256" key="6">
    <source>
        <dbReference type="ARBA" id="ARBA00022741"/>
    </source>
</evidence>
<evidence type="ECO:0000259" key="15">
    <source>
        <dbReference type="PROSITE" id="PS50862"/>
    </source>
</evidence>
<dbReference type="FunCoup" id="A0A7R8V5B7">
    <property type="interactions" value="1989"/>
</dbReference>
<feature type="domain" description="Aminoacyl-transfer RNA synthetases class-II family profile" evidence="15">
    <location>
        <begin position="252"/>
        <end position="546"/>
    </location>
</feature>
<comment type="similarity">
    <text evidence="2">Belongs to the class-II aminoacyl-tRNA synthetase family.</text>
</comment>
<dbReference type="FunFam" id="2.40.50.140:FF:000151">
    <property type="entry name" value="Asparagine--tRNA ligase, cytoplasmic"/>
    <property type="match status" value="1"/>
</dbReference>
<organism evidence="16 17">
    <name type="scientific">Hermetia illucens</name>
    <name type="common">Black soldier fly</name>
    <dbReference type="NCBI Taxonomy" id="343691"/>
    <lineage>
        <taxon>Eukaryota</taxon>
        <taxon>Metazoa</taxon>
        <taxon>Ecdysozoa</taxon>
        <taxon>Arthropoda</taxon>
        <taxon>Hexapoda</taxon>
        <taxon>Insecta</taxon>
        <taxon>Pterygota</taxon>
        <taxon>Neoptera</taxon>
        <taxon>Endopterygota</taxon>
        <taxon>Diptera</taxon>
        <taxon>Brachycera</taxon>
        <taxon>Stratiomyomorpha</taxon>
        <taxon>Stratiomyidae</taxon>
        <taxon>Hermetiinae</taxon>
        <taxon>Hermetia</taxon>
    </lineage>
</organism>
<dbReference type="OMA" id="DCCLYPR"/>
<sequence length="554" mass="63751">MGEIPTLTPIYTSEKRGNDDVGEGTAKVPFKTVIRAMHFAQKEPFPEIYVDDENDETGMKYMLAPKSRIKKMQKIWSQEVMKAAKKSQKEAEDAKKRDDNLEEAKKIKIEEDPSWEPAKRIKIQQGEQYRDTRVKISGWVHRMRRQGKNLMFITLRDGTGFLQCVLADKLCQTYESLILTTESSVVFSGTLKVVPEGKTAPGGHELNVDYWQLIGLAPPGGADNILNEFAQPDVQLDNRHIMIRGENTSKILKMRSVLLQAFRDHYLDRGYNEVTPPTLVQTQVEGGSTLFKLQYFGEEAYLTQSSQLYLETCLPALGDVFCIAQSYRAEQSRTRRHLAEYTHVEAECPFITFNDLLDRLEDLVCDVVDRVLKSPYGYIVNELNPKFTPPKRPFRRMDYGDAIKWLKENNVTKDDGTFYEFGEDIPEAPERKMTDTINEPIMLCRFPAGIKSFYMSKCPEDRELTESVDVLLPNVGEIVGGSMRIYDSDELLKGYAREGIDPTPYYWYTEQRVYGTQPHGGYGLGLERFLCWLLDRYHIREVCLYPRFMGRCKP</sequence>
<dbReference type="AlphaFoldDB" id="A0A7R8V5B7"/>